<keyword evidence="9 10" id="KW-0807">Transducer</keyword>
<keyword evidence="7 11" id="KW-0472">Membrane</keyword>
<dbReference type="SUPFAM" id="SSF81321">
    <property type="entry name" value="Family A G protein-coupled receptor-like"/>
    <property type="match status" value="1"/>
</dbReference>
<evidence type="ECO:0000256" key="4">
    <source>
        <dbReference type="ARBA" id="ARBA00022692"/>
    </source>
</evidence>
<evidence type="ECO:0000256" key="8">
    <source>
        <dbReference type="ARBA" id="ARBA00023170"/>
    </source>
</evidence>
<evidence type="ECO:0000313" key="14">
    <source>
        <dbReference type="Proteomes" id="UP000288716"/>
    </source>
</evidence>
<dbReference type="InterPro" id="IPR000276">
    <property type="entry name" value="GPCR_Rhodpsn"/>
</dbReference>
<feature type="transmembrane region" description="Helical" evidence="11">
    <location>
        <begin position="28"/>
        <end position="49"/>
    </location>
</feature>
<sequence length="100" mass="11417">MLFIAVVGNITVIWIVVGHKSMRSVTNFFLLNLTIADLMMATFNAIFNFVFMLHSHWPFGQIYCTINNFISNLTVASSVFTITAMSIDRYNFIRILSTNL</sequence>
<dbReference type="OrthoDB" id="5981855at2759"/>
<dbReference type="PROSITE" id="PS50262">
    <property type="entry name" value="G_PROTEIN_RECEP_F1_2"/>
    <property type="match status" value="1"/>
</dbReference>
<keyword evidence="5 11" id="KW-1133">Transmembrane helix</keyword>
<evidence type="ECO:0000256" key="1">
    <source>
        <dbReference type="ARBA" id="ARBA00004651"/>
    </source>
</evidence>
<name>A0A443SJN9_9ACAR</name>
<dbReference type="PROSITE" id="PS00237">
    <property type="entry name" value="G_PROTEIN_RECEP_F1_1"/>
    <property type="match status" value="1"/>
</dbReference>
<dbReference type="GO" id="GO:0005886">
    <property type="term" value="C:plasma membrane"/>
    <property type="evidence" value="ECO:0007669"/>
    <property type="project" value="UniProtKB-SubCell"/>
</dbReference>
<comment type="similarity">
    <text evidence="2 10">Belongs to the G-protein coupled receptor 1 family.</text>
</comment>
<dbReference type="InterPro" id="IPR017452">
    <property type="entry name" value="GPCR_Rhodpsn_7TM"/>
</dbReference>
<evidence type="ECO:0000256" key="3">
    <source>
        <dbReference type="ARBA" id="ARBA00022475"/>
    </source>
</evidence>
<gene>
    <name evidence="13" type="ORF">B4U80_04773</name>
</gene>
<dbReference type="STRING" id="299467.A0A443SJN9"/>
<evidence type="ECO:0000256" key="7">
    <source>
        <dbReference type="ARBA" id="ARBA00023136"/>
    </source>
</evidence>
<evidence type="ECO:0000259" key="12">
    <source>
        <dbReference type="PROSITE" id="PS50262"/>
    </source>
</evidence>
<evidence type="ECO:0000256" key="2">
    <source>
        <dbReference type="ARBA" id="ARBA00010663"/>
    </source>
</evidence>
<evidence type="ECO:0000256" key="11">
    <source>
        <dbReference type="SAM" id="Phobius"/>
    </source>
</evidence>
<keyword evidence="4 10" id="KW-0812">Transmembrane</keyword>
<dbReference type="EMBL" id="NCKV01001812">
    <property type="protein sequence ID" value="RWS27730.1"/>
    <property type="molecule type" value="Genomic_DNA"/>
</dbReference>
<dbReference type="Pfam" id="PF00001">
    <property type="entry name" value="7tm_1"/>
    <property type="match status" value="1"/>
</dbReference>
<evidence type="ECO:0000256" key="5">
    <source>
        <dbReference type="ARBA" id="ARBA00022989"/>
    </source>
</evidence>
<dbReference type="PANTHER" id="PTHR46925">
    <property type="entry name" value="G-PROTEIN COUPLED RECEPTOR TKR-1-RELATED"/>
    <property type="match status" value="1"/>
</dbReference>
<dbReference type="PANTHER" id="PTHR46925:SF2">
    <property type="entry name" value="G-PROTEIN COUPLED RECEPTOR TKR-1-RELATED"/>
    <property type="match status" value="1"/>
</dbReference>
<comment type="subcellular location">
    <subcellularLocation>
        <location evidence="1">Cell membrane</location>
        <topology evidence="1">Multi-pass membrane protein</topology>
    </subcellularLocation>
</comment>
<dbReference type="AlphaFoldDB" id="A0A443SJN9"/>
<organism evidence="13 14">
    <name type="scientific">Leptotrombidium deliense</name>
    <dbReference type="NCBI Taxonomy" id="299467"/>
    <lineage>
        <taxon>Eukaryota</taxon>
        <taxon>Metazoa</taxon>
        <taxon>Ecdysozoa</taxon>
        <taxon>Arthropoda</taxon>
        <taxon>Chelicerata</taxon>
        <taxon>Arachnida</taxon>
        <taxon>Acari</taxon>
        <taxon>Acariformes</taxon>
        <taxon>Trombidiformes</taxon>
        <taxon>Prostigmata</taxon>
        <taxon>Anystina</taxon>
        <taxon>Parasitengona</taxon>
        <taxon>Trombiculoidea</taxon>
        <taxon>Trombiculidae</taxon>
        <taxon>Leptotrombidium</taxon>
    </lineage>
</organism>
<evidence type="ECO:0000256" key="6">
    <source>
        <dbReference type="ARBA" id="ARBA00023040"/>
    </source>
</evidence>
<accession>A0A443SJN9</accession>
<reference evidence="13 14" key="1">
    <citation type="journal article" date="2018" name="Gigascience">
        <title>Genomes of trombidid mites reveal novel predicted allergens and laterally-transferred genes associated with secondary metabolism.</title>
        <authorList>
            <person name="Dong X."/>
            <person name="Chaisiri K."/>
            <person name="Xia D."/>
            <person name="Armstrong S.D."/>
            <person name="Fang Y."/>
            <person name="Donnelly M.J."/>
            <person name="Kadowaki T."/>
            <person name="McGarry J.W."/>
            <person name="Darby A.C."/>
            <person name="Makepeace B.L."/>
        </authorList>
    </citation>
    <scope>NUCLEOTIDE SEQUENCE [LARGE SCALE GENOMIC DNA]</scope>
    <source>
        <strain evidence="13">UoL-UT</strain>
    </source>
</reference>
<feature type="transmembrane region" description="Helical" evidence="11">
    <location>
        <begin position="69"/>
        <end position="87"/>
    </location>
</feature>
<dbReference type="PRINTS" id="PR00237">
    <property type="entry name" value="GPCRRHODOPSN"/>
</dbReference>
<protein>
    <submittedName>
        <fullName evidence="13">Tachykinin-like peptides receptor 86C</fullName>
    </submittedName>
</protein>
<keyword evidence="6 10" id="KW-0297">G-protein coupled receptor</keyword>
<evidence type="ECO:0000256" key="9">
    <source>
        <dbReference type="ARBA" id="ARBA00023224"/>
    </source>
</evidence>
<dbReference type="Gene3D" id="1.20.1070.10">
    <property type="entry name" value="Rhodopsin 7-helix transmembrane proteins"/>
    <property type="match status" value="1"/>
</dbReference>
<proteinExistence type="inferred from homology"/>
<keyword evidence="8 10" id="KW-0675">Receptor</keyword>
<keyword evidence="14" id="KW-1185">Reference proteome</keyword>
<dbReference type="Proteomes" id="UP000288716">
    <property type="component" value="Unassembled WGS sequence"/>
</dbReference>
<comment type="caution">
    <text evidence="13">The sequence shown here is derived from an EMBL/GenBank/DDBJ whole genome shotgun (WGS) entry which is preliminary data.</text>
</comment>
<feature type="domain" description="G-protein coupled receptors family 1 profile" evidence="12">
    <location>
        <begin position="8"/>
        <end position="100"/>
    </location>
</feature>
<dbReference type="GO" id="GO:0004995">
    <property type="term" value="F:tachykinin receptor activity"/>
    <property type="evidence" value="ECO:0007669"/>
    <property type="project" value="InterPro"/>
</dbReference>
<dbReference type="VEuPathDB" id="VectorBase:LDEU004310"/>
<evidence type="ECO:0000256" key="10">
    <source>
        <dbReference type="RuleBase" id="RU000688"/>
    </source>
</evidence>
<dbReference type="InterPro" id="IPR001681">
    <property type="entry name" value="Neurokn_rcpt"/>
</dbReference>
<keyword evidence="3" id="KW-1003">Cell membrane</keyword>
<evidence type="ECO:0000313" key="13">
    <source>
        <dbReference type="EMBL" id="RWS27730.1"/>
    </source>
</evidence>